<keyword evidence="1" id="KW-1133">Transmembrane helix</keyword>
<reference evidence="3" key="1">
    <citation type="submission" date="2015-03" db="EMBL/GenBank/DDBJ databases">
        <title>Wuchereria bancrofti Genome Sequencing Papua New Guinea Strain.</title>
        <authorList>
            <person name="Small S.T."/>
            <person name="Serre D."/>
            <person name="Zimmerman P.A."/>
        </authorList>
    </citation>
    <scope>NUCLEOTIDE SEQUENCE [LARGE SCALE GENOMIC DNA]</scope>
    <source>
        <strain evidence="3">pt0022</strain>
    </source>
</reference>
<gene>
    <name evidence="2" type="ORF">WBA_LOCUS1146</name>
</gene>
<reference evidence="5" key="4">
    <citation type="submission" date="2024-02" db="UniProtKB">
        <authorList>
            <consortium name="WormBaseParasite"/>
        </authorList>
    </citation>
    <scope>IDENTIFICATION</scope>
    <source>
        <strain evidence="5">pt0022</strain>
    </source>
</reference>
<dbReference type="GO" id="GO:0016020">
    <property type="term" value="C:membrane"/>
    <property type="evidence" value="ECO:0007669"/>
    <property type="project" value="TreeGrafter"/>
</dbReference>
<reference evidence="2 4" key="3">
    <citation type="submission" date="2018-11" db="EMBL/GenBank/DDBJ databases">
        <authorList>
            <consortium name="Pathogen Informatics"/>
        </authorList>
    </citation>
    <scope>NUCLEOTIDE SEQUENCE [LARGE SCALE GENOMIC DNA]</scope>
</reference>
<reference evidence="3" key="2">
    <citation type="journal article" date="2016" name="Mol. Ecol.">
        <title>Population genomics of the filarial nematode parasite Wuchereria bancrofti from mosquitoes.</title>
        <authorList>
            <person name="Small S.T."/>
            <person name="Reimer L.J."/>
            <person name="Tisch D.J."/>
            <person name="King C.L."/>
            <person name="Christensen B.M."/>
            <person name="Siba P.M."/>
            <person name="Kazura J.W."/>
            <person name="Serre D."/>
            <person name="Zimmerman P.A."/>
        </authorList>
    </citation>
    <scope>NUCLEOTIDE SEQUENCE</scope>
    <source>
        <strain evidence="3">pt0022</strain>
    </source>
</reference>
<evidence type="ECO:0000313" key="4">
    <source>
        <dbReference type="Proteomes" id="UP000270924"/>
    </source>
</evidence>
<dbReference type="PANTHER" id="PTHR33748:SF5">
    <property type="entry name" value="GROUND-LIKE DOMAIN-CONTAINING PROTEIN"/>
    <property type="match status" value="1"/>
</dbReference>
<dbReference type="Proteomes" id="UP000270924">
    <property type="component" value="Unassembled WGS sequence"/>
</dbReference>
<dbReference type="Proteomes" id="UP000093561">
    <property type="component" value="Unassembled WGS sequence"/>
</dbReference>
<dbReference type="WBParaSite" id="mrna-Wban_10174">
    <property type="protein sequence ID" value="mrna-Wban_10174"/>
    <property type="gene ID" value="Wban_10174"/>
</dbReference>
<dbReference type="OrthoDB" id="5815589at2759"/>
<keyword evidence="1" id="KW-0812">Transmembrane</keyword>
<feature type="transmembrane region" description="Helical" evidence="1">
    <location>
        <begin position="303"/>
        <end position="325"/>
    </location>
</feature>
<keyword evidence="1" id="KW-0472">Membrane</keyword>
<evidence type="ECO:0000313" key="3">
    <source>
        <dbReference type="Proteomes" id="UP000093561"/>
    </source>
</evidence>
<proteinExistence type="predicted"/>
<organism evidence="2 4">
    <name type="scientific">Wuchereria bancrofti</name>
    <dbReference type="NCBI Taxonomy" id="6293"/>
    <lineage>
        <taxon>Eukaryota</taxon>
        <taxon>Metazoa</taxon>
        <taxon>Ecdysozoa</taxon>
        <taxon>Nematoda</taxon>
        <taxon>Chromadorea</taxon>
        <taxon>Rhabditida</taxon>
        <taxon>Spirurina</taxon>
        <taxon>Spiruromorpha</taxon>
        <taxon>Filarioidea</taxon>
        <taxon>Onchocercidae</taxon>
        <taxon>Wuchereria</taxon>
    </lineage>
</organism>
<protein>
    <submittedName>
        <fullName evidence="2 5">Uncharacterized protein</fullName>
    </submittedName>
</protein>
<dbReference type="InParanoid" id="A0A3P7DD95"/>
<evidence type="ECO:0000313" key="5">
    <source>
        <dbReference type="WBParaSite" id="mrna-Wban_10174"/>
    </source>
</evidence>
<evidence type="ECO:0000256" key="1">
    <source>
        <dbReference type="SAM" id="Phobius"/>
    </source>
</evidence>
<sequence length="365" mass="42184">MYYQSNVSNISKYNKSNHLAHFVFLISTASAIIQILCAERLLSITPCAYPLLSDTIHCGIDDANLRKSVRVCDPDKVISMSEIEVIKNKLDSIYNRKNKSCICGSDQKKPCWFRFGFAFLRRMFPVESGVSHLYSREFCPTNKTLLSYKKSYTLMDSTRESIINYGKNFARLLRERWLMGECDEDILFFILLKRPNQLMRRSTLSYLTSGTAQQTPYIFASYGSLVREKADPFHLLPSNDLSMNHQQRQHYFDPLQKIIEAENVNFENGYSLKVVTENLLDRFEATLSQEYTLPRARSHIPDWAMIVFIICALLCLLMTVGLCLMQTSVRRGSPRGKPADTTRRWKAGFVGGMWYDVYRDKLIIL</sequence>
<dbReference type="AlphaFoldDB" id="A0A3P7DD95"/>
<keyword evidence="4" id="KW-1185">Reference proteome</keyword>
<evidence type="ECO:0000313" key="2">
    <source>
        <dbReference type="EMBL" id="VDM07760.1"/>
    </source>
</evidence>
<dbReference type="PANTHER" id="PTHR33748">
    <property type="entry name" value="PROTEIN CBG04600"/>
    <property type="match status" value="1"/>
</dbReference>
<name>A0A3P7DD95_WUCBA</name>
<dbReference type="EMBL" id="UYWW01000214">
    <property type="protein sequence ID" value="VDM07760.1"/>
    <property type="molecule type" value="Genomic_DNA"/>
</dbReference>
<accession>A0A3P7DD95</accession>
<dbReference type="OMA" id="YSREFCP"/>